<reference evidence="2" key="1">
    <citation type="submission" date="2021-01" db="EMBL/GenBank/DDBJ databases">
        <authorList>
            <person name="Corre E."/>
            <person name="Pelletier E."/>
            <person name="Niang G."/>
            <person name="Scheremetjew M."/>
            <person name="Finn R."/>
            <person name="Kale V."/>
            <person name="Holt S."/>
            <person name="Cochrane G."/>
            <person name="Meng A."/>
            <person name="Brown T."/>
            <person name="Cohen L."/>
        </authorList>
    </citation>
    <scope>NUCLEOTIDE SEQUENCE</scope>
    <source>
        <strain evidence="2">CCMP281</strain>
    </source>
</reference>
<organism evidence="2">
    <name type="scientific">Haptolina ericina</name>
    <dbReference type="NCBI Taxonomy" id="156174"/>
    <lineage>
        <taxon>Eukaryota</taxon>
        <taxon>Haptista</taxon>
        <taxon>Haptophyta</taxon>
        <taxon>Prymnesiophyceae</taxon>
        <taxon>Prymnesiales</taxon>
        <taxon>Prymnesiaceae</taxon>
        <taxon>Haptolina</taxon>
    </lineage>
</organism>
<dbReference type="PROSITE" id="PS50096">
    <property type="entry name" value="IQ"/>
    <property type="match status" value="1"/>
</dbReference>
<evidence type="ECO:0000256" key="1">
    <source>
        <dbReference type="SAM" id="MobiDB-lite"/>
    </source>
</evidence>
<sequence length="388" mass="41212">MADRPSAILFGGAYASLSFTELKARLLDAGMLSREVFYAGSVPALILLAEKHGVSKESLQLPADWSIPAVTSVSVPKESVAGNITARRLERMKEKQERKHGRHSEPQDTSFWGELTMKMEIGLPATDLISIEERLAKAAAKKAEMVGKTLREQLAASAFAAETARADRLKAGWAKAEKARVVKPVVSAAEEEVDSEWAATVVQAAVRGKQLRDSLGEALEDAAWAATVMQAAERGRQSRISLRVAGVVDTKVVVQKGSSLIAANFAERGADEVDVALDHAEIDNSDGPALSGEEGPPMDFNLAAFAQRLSSTGRAVDSAVGNGVGRPLTPRASGGSRPSAMGDDSALGMGRSPTLPERYSVPHSLFPVSEDDEDAPDVLVRTTSIMVL</sequence>
<feature type="region of interest" description="Disordered" evidence="1">
    <location>
        <begin position="316"/>
        <end position="356"/>
    </location>
</feature>
<name>A0A7S3FDW4_9EUKA</name>
<dbReference type="EMBL" id="HBHX01060219">
    <property type="protein sequence ID" value="CAE0140432.1"/>
    <property type="molecule type" value="Transcribed_RNA"/>
</dbReference>
<protein>
    <submittedName>
        <fullName evidence="2">Uncharacterized protein</fullName>
    </submittedName>
</protein>
<gene>
    <name evidence="2" type="ORF">HERI1096_LOCUS33292</name>
</gene>
<dbReference type="AlphaFoldDB" id="A0A7S3FDW4"/>
<proteinExistence type="predicted"/>
<accession>A0A7S3FDW4</accession>
<evidence type="ECO:0000313" key="2">
    <source>
        <dbReference type="EMBL" id="CAE0140432.1"/>
    </source>
</evidence>